<dbReference type="EMBL" id="QGGL01000046">
    <property type="protein sequence ID" value="PWK03923.1"/>
    <property type="molecule type" value="Genomic_DNA"/>
</dbReference>
<dbReference type="OrthoDB" id="9846633at2"/>
<protein>
    <submittedName>
        <fullName evidence="1">Uncharacterized protein</fullName>
    </submittedName>
</protein>
<evidence type="ECO:0000313" key="1">
    <source>
        <dbReference type="EMBL" id="PWK03923.1"/>
    </source>
</evidence>
<evidence type="ECO:0000313" key="2">
    <source>
        <dbReference type="Proteomes" id="UP000245634"/>
    </source>
</evidence>
<gene>
    <name evidence="1" type="ORF">C7459_1464</name>
</gene>
<sequence>MSLQQIQSLMLNLSIKPQLSNQLFADPSSVQASYDLADHELQAALQLQARDLEAFQTHVALKRLNRLAMPYVTRSLSLFSSSSRARLLREFVTIHEMKQNFWMQNIITFLDFLADKATGDKHGDLQREVIAFEKWVYESCRATDEEVSGTGLRVASRVRVATFQLPGELLIDGKFQEALPELFGTQGFVLAQWNGAEVDLYEIDSGYYDFLKQGIGRMFTSQELLVLAEGIAVRYEERTAHEMIEELYEAGILVTHGKEVKSWLEV</sequence>
<dbReference type="RefSeq" id="WP_109691460.1">
    <property type="nucleotide sequence ID" value="NZ_QGGL01000046.1"/>
</dbReference>
<comment type="caution">
    <text evidence="1">The sequence shown here is derived from an EMBL/GenBank/DDBJ whole genome shotgun (WGS) entry which is preliminary data.</text>
</comment>
<organism evidence="1 2">
    <name type="scientific">Tumebacillus permanentifrigoris</name>
    <dbReference type="NCBI Taxonomy" id="378543"/>
    <lineage>
        <taxon>Bacteria</taxon>
        <taxon>Bacillati</taxon>
        <taxon>Bacillota</taxon>
        <taxon>Bacilli</taxon>
        <taxon>Bacillales</taxon>
        <taxon>Alicyclobacillaceae</taxon>
        <taxon>Tumebacillus</taxon>
    </lineage>
</organism>
<accession>A0A316D4C8</accession>
<dbReference type="Proteomes" id="UP000245634">
    <property type="component" value="Unassembled WGS sequence"/>
</dbReference>
<name>A0A316D4C8_9BACL</name>
<keyword evidence="2" id="KW-1185">Reference proteome</keyword>
<dbReference type="AlphaFoldDB" id="A0A316D4C8"/>
<proteinExistence type="predicted"/>
<reference evidence="1 2" key="1">
    <citation type="submission" date="2018-05" db="EMBL/GenBank/DDBJ databases">
        <title>Genomic Encyclopedia of Type Strains, Phase IV (KMG-IV): sequencing the most valuable type-strain genomes for metagenomic binning, comparative biology and taxonomic classification.</title>
        <authorList>
            <person name="Goeker M."/>
        </authorList>
    </citation>
    <scope>NUCLEOTIDE SEQUENCE [LARGE SCALE GENOMIC DNA]</scope>
    <source>
        <strain evidence="1 2">DSM 18773</strain>
    </source>
</reference>